<evidence type="ECO:0000256" key="3">
    <source>
        <dbReference type="ARBA" id="ARBA00022840"/>
    </source>
</evidence>
<comment type="similarity">
    <text evidence="1 5">Belongs to the 5-formyltetrahydrofolate cyclo-ligase family.</text>
</comment>
<feature type="binding site" evidence="4">
    <location>
        <position position="56"/>
    </location>
    <ligand>
        <name>substrate</name>
    </ligand>
</feature>
<dbReference type="EC" id="6.3.3.2" evidence="5"/>
<sequence length="189" mass="21289">MEKVPTTLSKQAIRDQVFAYWQALPQSDRIPMQADLYAQLFNHPAFESARTIAVTMSHPGEIDTKPIIDYAITVGKQVVVPKTLPKRQMTFGVFEGVDRLARTKFGILEPKDDATFVDKKDIDLMIVPGLFFTKDGYRIGHGGGYYDIYLADYKGQTISLALPGMMDEAIRFERDDFDIPVNHVLLAEA</sequence>
<keyword evidence="5" id="KW-0479">Metal-binding</keyword>
<comment type="cofactor">
    <cofactor evidence="5">
        <name>Mg(2+)</name>
        <dbReference type="ChEBI" id="CHEBI:18420"/>
    </cofactor>
</comment>
<dbReference type="PANTHER" id="PTHR23407">
    <property type="entry name" value="ATPASE INHIBITOR/5-FORMYLTETRAHYDROFOLATE CYCLO-LIGASE"/>
    <property type="match status" value="1"/>
</dbReference>
<comment type="caution">
    <text evidence="6">The sequence shown here is derived from an EMBL/GenBank/DDBJ whole genome shotgun (WGS) entry which is preliminary data.</text>
</comment>
<dbReference type="EMBL" id="RKMG01000003">
    <property type="protein sequence ID" value="RPA63633.1"/>
    <property type="molecule type" value="Genomic_DNA"/>
</dbReference>
<dbReference type="InterPro" id="IPR002698">
    <property type="entry name" value="FTHF_cligase"/>
</dbReference>
<evidence type="ECO:0000256" key="2">
    <source>
        <dbReference type="ARBA" id="ARBA00022741"/>
    </source>
</evidence>
<protein>
    <recommendedName>
        <fullName evidence="5">5-formyltetrahydrofolate cyclo-ligase</fullName>
        <ecNumber evidence="5">6.3.3.2</ecNumber>
    </recommendedName>
</protein>
<feature type="binding site" evidence="4">
    <location>
        <position position="61"/>
    </location>
    <ligand>
        <name>substrate</name>
    </ligand>
</feature>
<evidence type="ECO:0000256" key="5">
    <source>
        <dbReference type="RuleBase" id="RU361279"/>
    </source>
</evidence>
<dbReference type="GO" id="GO:0046872">
    <property type="term" value="F:metal ion binding"/>
    <property type="evidence" value="ECO:0007669"/>
    <property type="project" value="UniProtKB-KW"/>
</dbReference>
<keyword evidence="5" id="KW-0460">Magnesium</keyword>
<reference evidence="6 7" key="1">
    <citation type="submission" date="2018-11" db="EMBL/GenBank/DDBJ databases">
        <title>Aerococcus sp. SJQ22, whole genome shotgun sequence.</title>
        <authorList>
            <person name="Sun L."/>
            <person name="Gao X."/>
            <person name="Chen W."/>
            <person name="Huang K."/>
        </authorList>
    </citation>
    <scope>NUCLEOTIDE SEQUENCE [LARGE SCALE GENOMIC DNA]</scope>
    <source>
        <strain evidence="6 7">SJQ22</strain>
    </source>
</reference>
<dbReference type="GO" id="GO:0035999">
    <property type="term" value="P:tetrahydrofolate interconversion"/>
    <property type="evidence" value="ECO:0007669"/>
    <property type="project" value="TreeGrafter"/>
</dbReference>
<dbReference type="Gene3D" id="3.40.50.10420">
    <property type="entry name" value="NagB/RpiA/CoA transferase-like"/>
    <property type="match status" value="1"/>
</dbReference>
<keyword evidence="6" id="KW-0436">Ligase</keyword>
<accession>A0A3N4GL57</accession>
<evidence type="ECO:0000256" key="4">
    <source>
        <dbReference type="PIRSR" id="PIRSR006806-1"/>
    </source>
</evidence>
<dbReference type="GO" id="GO:0009396">
    <property type="term" value="P:folic acid-containing compound biosynthetic process"/>
    <property type="evidence" value="ECO:0007669"/>
    <property type="project" value="TreeGrafter"/>
</dbReference>
<dbReference type="RefSeq" id="WP_123779232.1">
    <property type="nucleotide sequence ID" value="NZ_RKMG01000003.1"/>
</dbReference>
<evidence type="ECO:0000256" key="1">
    <source>
        <dbReference type="ARBA" id="ARBA00010638"/>
    </source>
</evidence>
<evidence type="ECO:0000313" key="6">
    <source>
        <dbReference type="EMBL" id="RPA63633.1"/>
    </source>
</evidence>
<dbReference type="GO" id="GO:0030272">
    <property type="term" value="F:5-formyltetrahydrofolate cyclo-ligase activity"/>
    <property type="evidence" value="ECO:0007669"/>
    <property type="project" value="UniProtKB-EC"/>
</dbReference>
<dbReference type="NCBIfam" id="TIGR02727">
    <property type="entry name" value="MTHFS_bact"/>
    <property type="match status" value="1"/>
</dbReference>
<name>A0A3N4GL57_9LACT</name>
<proteinExistence type="inferred from homology"/>
<keyword evidence="2 4" id="KW-0547">Nucleotide-binding</keyword>
<comment type="catalytic activity">
    <reaction evidence="5">
        <text>(6S)-5-formyl-5,6,7,8-tetrahydrofolate + ATP = (6R)-5,10-methenyltetrahydrofolate + ADP + phosphate</text>
        <dbReference type="Rhea" id="RHEA:10488"/>
        <dbReference type="ChEBI" id="CHEBI:30616"/>
        <dbReference type="ChEBI" id="CHEBI:43474"/>
        <dbReference type="ChEBI" id="CHEBI:57455"/>
        <dbReference type="ChEBI" id="CHEBI:57457"/>
        <dbReference type="ChEBI" id="CHEBI:456216"/>
        <dbReference type="EC" id="6.3.3.2"/>
    </reaction>
</comment>
<dbReference type="SUPFAM" id="SSF100950">
    <property type="entry name" value="NagB/RpiA/CoA transferase-like"/>
    <property type="match status" value="1"/>
</dbReference>
<dbReference type="GO" id="GO:0005524">
    <property type="term" value="F:ATP binding"/>
    <property type="evidence" value="ECO:0007669"/>
    <property type="project" value="UniProtKB-KW"/>
</dbReference>
<dbReference type="InterPro" id="IPR024185">
    <property type="entry name" value="FTHF_cligase-like_sf"/>
</dbReference>
<keyword evidence="7" id="KW-1185">Reference proteome</keyword>
<dbReference type="Proteomes" id="UP000273977">
    <property type="component" value="Unassembled WGS sequence"/>
</dbReference>
<dbReference type="Pfam" id="PF01812">
    <property type="entry name" value="5-FTHF_cyc-lig"/>
    <property type="match status" value="1"/>
</dbReference>
<feature type="binding site" evidence="4">
    <location>
        <begin position="138"/>
        <end position="146"/>
    </location>
    <ligand>
        <name>ATP</name>
        <dbReference type="ChEBI" id="CHEBI:30616"/>
    </ligand>
</feature>
<organism evidence="6 7">
    <name type="scientific">Aerococcus agrisoli</name>
    <dbReference type="NCBI Taxonomy" id="2487350"/>
    <lineage>
        <taxon>Bacteria</taxon>
        <taxon>Bacillati</taxon>
        <taxon>Bacillota</taxon>
        <taxon>Bacilli</taxon>
        <taxon>Lactobacillales</taxon>
        <taxon>Aerococcaceae</taxon>
        <taxon>Aerococcus</taxon>
    </lineage>
</organism>
<keyword evidence="3 4" id="KW-0067">ATP-binding</keyword>
<dbReference type="AlphaFoldDB" id="A0A3N4GL57"/>
<dbReference type="PIRSF" id="PIRSF006806">
    <property type="entry name" value="FTHF_cligase"/>
    <property type="match status" value="1"/>
</dbReference>
<gene>
    <name evidence="6" type="ORF">EF384_01555</name>
</gene>
<evidence type="ECO:0000313" key="7">
    <source>
        <dbReference type="Proteomes" id="UP000273977"/>
    </source>
</evidence>
<dbReference type="OrthoDB" id="9801938at2"/>
<feature type="binding site" evidence="4">
    <location>
        <begin position="10"/>
        <end position="14"/>
    </location>
    <ligand>
        <name>ATP</name>
        <dbReference type="ChEBI" id="CHEBI:30616"/>
    </ligand>
</feature>
<dbReference type="PANTHER" id="PTHR23407:SF1">
    <property type="entry name" value="5-FORMYLTETRAHYDROFOLATE CYCLO-LIGASE"/>
    <property type="match status" value="1"/>
</dbReference>
<dbReference type="InterPro" id="IPR037171">
    <property type="entry name" value="NagB/RpiA_transferase-like"/>
</dbReference>